<evidence type="ECO:0000256" key="2">
    <source>
        <dbReference type="ARBA" id="ARBA00022676"/>
    </source>
</evidence>
<evidence type="ECO:0000256" key="3">
    <source>
        <dbReference type="ARBA" id="ARBA00022679"/>
    </source>
</evidence>
<evidence type="ECO:0000313" key="6">
    <source>
        <dbReference type="EMBL" id="MVB10944.1"/>
    </source>
</evidence>
<accession>A0A6N8HYL5</accession>
<dbReference type="GO" id="GO:0016758">
    <property type="term" value="F:hexosyltransferase activity"/>
    <property type="evidence" value="ECO:0007669"/>
    <property type="project" value="InterPro"/>
</dbReference>
<dbReference type="SUPFAM" id="SSF53756">
    <property type="entry name" value="UDP-Glycosyltransferase/glycogen phosphorylase"/>
    <property type="match status" value="1"/>
</dbReference>
<dbReference type="Pfam" id="PF06925">
    <property type="entry name" value="MGDG_synth"/>
    <property type="match status" value="1"/>
</dbReference>
<dbReference type="InterPro" id="IPR009695">
    <property type="entry name" value="Diacylglyc_glucosyltr_N"/>
</dbReference>
<evidence type="ECO:0000256" key="1">
    <source>
        <dbReference type="ARBA" id="ARBA00006962"/>
    </source>
</evidence>
<dbReference type="Gene3D" id="3.40.50.2000">
    <property type="entry name" value="Glycogen Phosphorylase B"/>
    <property type="match status" value="1"/>
</dbReference>
<dbReference type="Proteomes" id="UP000469440">
    <property type="component" value="Unassembled WGS sequence"/>
</dbReference>
<comment type="similarity">
    <text evidence="1">Belongs to the glycosyltransferase 28 family.</text>
</comment>
<dbReference type="PANTHER" id="PTHR43025:SF3">
    <property type="entry name" value="MONOGALACTOSYLDIACYLGLYCEROL SYNTHASE 1, CHLOROPLASTIC"/>
    <property type="match status" value="1"/>
</dbReference>
<proteinExistence type="inferred from homology"/>
<dbReference type="InterPro" id="IPR001296">
    <property type="entry name" value="Glyco_trans_1"/>
</dbReference>
<protein>
    <submittedName>
        <fullName evidence="6">Processive diacylglycerol beta-glucosyltransferase</fullName>
        <ecNumber evidence="6">2.4.1.315</ecNumber>
    </submittedName>
</protein>
<dbReference type="GO" id="GO:0016020">
    <property type="term" value="C:membrane"/>
    <property type="evidence" value="ECO:0007669"/>
    <property type="project" value="GOC"/>
</dbReference>
<dbReference type="Pfam" id="PF00534">
    <property type="entry name" value="Glycos_transf_1"/>
    <property type="match status" value="1"/>
</dbReference>
<dbReference type="OrthoDB" id="9815663at2"/>
<gene>
    <name evidence="6" type="primary">ugtP</name>
    <name evidence="6" type="ORF">CAFE_16450</name>
</gene>
<comment type="caution">
    <text evidence="6">The sequence shown here is derived from an EMBL/GenBank/DDBJ whole genome shotgun (WGS) entry which is preliminary data.</text>
</comment>
<evidence type="ECO:0000259" key="5">
    <source>
        <dbReference type="Pfam" id="PF06925"/>
    </source>
</evidence>
<dbReference type="PANTHER" id="PTHR43025">
    <property type="entry name" value="MONOGALACTOSYLDIACYLGLYCEROL SYNTHASE"/>
    <property type="match status" value="1"/>
</dbReference>
<sequence>MIKFRGVYVKLLILTAATGGGHIRASRAIQAYISKNSAGSEVVVVDALKSISSVLNKTVCDGYHFLATKTPKVFGQLYRKTNEESLLSTLVSRFSGAFSLKLVPLLERERPDVIISTHPFATEMISHLKWAGAVTAPLICLMTDYGPHRAWVADHVDAYVVANGDMISEMEAMGVPKEKIYPFGIPVENVFFTAGDRPAFLKKIGLDPYLPTILIMAGSFGVTNILKIYRQIVRLEQNFQMIVITGRNERLYEEIAKLIPDSPKPTKLVFFTNEVENYMHAADLLITKPGGLTVSEALACGIPLAVFDAIPGQEEDNANFLLTHNMAVKLENGQDCGETIRSLLADNRKLSEMRSSCKGFDKSRSAENILRLIQELYEKSR</sequence>
<dbReference type="EMBL" id="VWXL01000052">
    <property type="protein sequence ID" value="MVB10944.1"/>
    <property type="molecule type" value="Genomic_DNA"/>
</dbReference>
<evidence type="ECO:0000259" key="4">
    <source>
        <dbReference type="Pfam" id="PF00534"/>
    </source>
</evidence>
<dbReference type="AlphaFoldDB" id="A0A6N8HYL5"/>
<keyword evidence="2 6" id="KW-0328">Glycosyltransferase</keyword>
<feature type="domain" description="Glycosyl transferase family 1" evidence="4">
    <location>
        <begin position="221"/>
        <end position="354"/>
    </location>
</feature>
<organism evidence="6 7">
    <name type="scientific">Caproicibacter fermentans</name>
    <dbReference type="NCBI Taxonomy" id="2576756"/>
    <lineage>
        <taxon>Bacteria</taxon>
        <taxon>Bacillati</taxon>
        <taxon>Bacillota</taxon>
        <taxon>Clostridia</taxon>
        <taxon>Eubacteriales</taxon>
        <taxon>Acutalibacteraceae</taxon>
        <taxon>Caproicibacter</taxon>
    </lineage>
</organism>
<reference evidence="6 7" key="1">
    <citation type="submission" date="2019-09" db="EMBL/GenBank/DDBJ databases">
        <title>Genome sequence of Clostridium sp. EA1.</title>
        <authorList>
            <person name="Poehlein A."/>
            <person name="Bengelsdorf F.R."/>
            <person name="Daniel R."/>
        </authorList>
    </citation>
    <scope>NUCLEOTIDE SEQUENCE [LARGE SCALE GENOMIC DNA]</scope>
    <source>
        <strain evidence="6 7">EA1</strain>
    </source>
</reference>
<keyword evidence="7" id="KW-1185">Reference proteome</keyword>
<keyword evidence="3 6" id="KW-0808">Transferase</keyword>
<dbReference type="InterPro" id="IPR050519">
    <property type="entry name" value="Glycosyltransf_28_UgtP"/>
</dbReference>
<dbReference type="GO" id="GO:0009247">
    <property type="term" value="P:glycolipid biosynthetic process"/>
    <property type="evidence" value="ECO:0007669"/>
    <property type="project" value="InterPro"/>
</dbReference>
<dbReference type="EC" id="2.4.1.315" evidence="6"/>
<name>A0A6N8HYL5_9FIRM</name>
<evidence type="ECO:0000313" key="7">
    <source>
        <dbReference type="Proteomes" id="UP000469440"/>
    </source>
</evidence>
<feature type="domain" description="Diacylglycerol glucosyltransferase N-terminal" evidence="5">
    <location>
        <begin position="22"/>
        <end position="187"/>
    </location>
</feature>